<dbReference type="AlphaFoldDB" id="A0A831LMA4"/>
<feature type="domain" description="NADH:quinone oxidoreductase/Mrp antiporter transmembrane" evidence="9">
    <location>
        <begin position="130"/>
        <end position="409"/>
    </location>
</feature>
<feature type="transmembrane region" description="Helical" evidence="8">
    <location>
        <begin position="161"/>
        <end position="184"/>
    </location>
</feature>
<evidence type="ECO:0000256" key="8">
    <source>
        <dbReference type="SAM" id="Phobius"/>
    </source>
</evidence>
<reference evidence="10" key="1">
    <citation type="journal article" date="2020" name="mSystems">
        <title>Genome- and Community-Level Interaction Insights into Carbon Utilization and Element Cycling Functions of Hydrothermarchaeota in Hydrothermal Sediment.</title>
        <authorList>
            <person name="Zhou Z."/>
            <person name="Liu Y."/>
            <person name="Xu W."/>
            <person name="Pan J."/>
            <person name="Luo Z.H."/>
            <person name="Li M."/>
        </authorList>
    </citation>
    <scope>NUCLEOTIDE SEQUENCE [LARGE SCALE GENOMIC DNA]</scope>
    <source>
        <strain evidence="10">SpSt-1217</strain>
    </source>
</reference>
<dbReference type="PRINTS" id="PR01437">
    <property type="entry name" value="NUOXDRDTASE4"/>
</dbReference>
<keyword evidence="4 8" id="KW-1133">Transmembrane helix</keyword>
<keyword evidence="2" id="KW-1003">Cell membrane</keyword>
<dbReference type="PANTHER" id="PTHR42682">
    <property type="entry name" value="HYDROGENASE-4 COMPONENT F"/>
    <property type="match status" value="1"/>
</dbReference>
<feature type="transmembrane region" description="Helical" evidence="8">
    <location>
        <begin position="469"/>
        <end position="489"/>
    </location>
</feature>
<name>A0A831LMA4_9BACT</name>
<dbReference type="Pfam" id="PF00361">
    <property type="entry name" value="Proton_antipo_M"/>
    <property type="match status" value="1"/>
</dbReference>
<evidence type="ECO:0000256" key="2">
    <source>
        <dbReference type="ARBA" id="ARBA00022475"/>
    </source>
</evidence>
<dbReference type="InterPro" id="IPR052175">
    <property type="entry name" value="ComplexI-like_HydComp"/>
</dbReference>
<feature type="transmembrane region" description="Helical" evidence="8">
    <location>
        <begin position="106"/>
        <end position="123"/>
    </location>
</feature>
<evidence type="ECO:0000313" key="10">
    <source>
        <dbReference type="EMBL" id="HDR50103.1"/>
    </source>
</evidence>
<comment type="subcellular location">
    <subcellularLocation>
        <location evidence="1">Cell membrane</location>
        <topology evidence="1">Multi-pass membrane protein</topology>
    </subcellularLocation>
    <subcellularLocation>
        <location evidence="7">Membrane</location>
        <topology evidence="7">Multi-pass membrane protein</topology>
    </subcellularLocation>
</comment>
<feature type="transmembrane region" description="Helical" evidence="8">
    <location>
        <begin position="338"/>
        <end position="356"/>
    </location>
</feature>
<proteinExistence type="predicted"/>
<feature type="transmembrane region" description="Helical" evidence="8">
    <location>
        <begin position="71"/>
        <end position="94"/>
    </location>
</feature>
<feature type="transmembrane region" description="Helical" evidence="8">
    <location>
        <begin position="509"/>
        <end position="533"/>
    </location>
</feature>
<evidence type="ECO:0000256" key="7">
    <source>
        <dbReference type="RuleBase" id="RU000320"/>
    </source>
</evidence>
<feature type="transmembrane region" description="Helical" evidence="8">
    <location>
        <begin position="416"/>
        <end position="449"/>
    </location>
</feature>
<gene>
    <name evidence="10" type="ORF">ENN90_00580</name>
</gene>
<feature type="transmembrane region" description="Helical" evidence="8">
    <location>
        <begin position="129"/>
        <end position="149"/>
    </location>
</feature>
<sequence>MSIVFIFLLLVSLSLFFLPKRIQYPVTLLLVVSMIILSGQVAMQAFSSTKPVNISFMRLFGEEVFLVVDKISAFFVLVINLTMLTGILYAKGYLKPYLPEKSKTAMALHYFSFVWLHLSMLLVCMLRDGLSFLIVWELMSFTSFFLVIFESEKASTIKYGIQYLIQMHIGFAFLLVAFLISGIITGEPIGFESLEKYFSTQAVFPLFLLFFVGFGIKAGFIPFHTWLPHAHPAAPSHVSGIMSGVMIKMGIYGIIRVLTFIHTDLLAIGIFLLIISFISGVIGVILAIVQHDIKKLLAYHSIENIGIIGLGIGVGIIGMATENYTLAALGHAGGFLHILNHSLFKSLLFFTAGNVYRQTHTRNIEKLGGLIKKMPKTAFFFLLGAVAISGLPPFNGFISEFLIYLGMFKELHTGDLLLSLLLLGGIVGLVLIGGLAIYCFTKVFSVVFLGNPRSYHTENATEVEGSMFISKYIIGFFIVFIGLLPLWVLKPLTGVVSVFTPNVSALIDVTPSLQGITISMSIFILVIGALWLVRKWMTKTKTIETGPTWGCGYTGANPAVHQYTATSYADYVGNLAKHITGTRKHYKIIEKDEIFPAPRKLETHSTDIFEDYLVSKPSGKLLKFLDRIAVFQTGNIQHYLLYAIVFMILILVLTILNLL</sequence>
<organism evidence="10">
    <name type="scientific">Mariniphaga anaerophila</name>
    <dbReference type="NCBI Taxonomy" id="1484053"/>
    <lineage>
        <taxon>Bacteria</taxon>
        <taxon>Pseudomonadati</taxon>
        <taxon>Bacteroidota</taxon>
        <taxon>Bacteroidia</taxon>
        <taxon>Marinilabiliales</taxon>
        <taxon>Prolixibacteraceae</taxon>
        <taxon>Mariniphaga</taxon>
    </lineage>
</organism>
<keyword evidence="3 7" id="KW-0812">Transmembrane</keyword>
<dbReference type="GO" id="GO:0042773">
    <property type="term" value="P:ATP synthesis coupled electron transport"/>
    <property type="evidence" value="ECO:0007669"/>
    <property type="project" value="InterPro"/>
</dbReference>
<comment type="caution">
    <text evidence="10">The sequence shown here is derived from an EMBL/GenBank/DDBJ whole genome shotgun (WGS) entry which is preliminary data.</text>
</comment>
<dbReference type="Proteomes" id="UP000886047">
    <property type="component" value="Unassembled WGS sequence"/>
</dbReference>
<keyword evidence="5" id="KW-0560">Oxidoreductase</keyword>
<evidence type="ECO:0000259" key="9">
    <source>
        <dbReference type="Pfam" id="PF00361"/>
    </source>
</evidence>
<dbReference type="EMBL" id="DSDK01000032">
    <property type="protein sequence ID" value="HDR50103.1"/>
    <property type="molecule type" value="Genomic_DNA"/>
</dbReference>
<dbReference type="GO" id="GO:0016491">
    <property type="term" value="F:oxidoreductase activity"/>
    <property type="evidence" value="ECO:0007669"/>
    <property type="project" value="UniProtKB-KW"/>
</dbReference>
<feature type="transmembrane region" description="Helical" evidence="8">
    <location>
        <begin position="377"/>
        <end position="404"/>
    </location>
</feature>
<accession>A0A831LMA4</accession>
<feature type="transmembrane region" description="Helical" evidence="8">
    <location>
        <begin position="296"/>
        <end position="318"/>
    </location>
</feature>
<feature type="transmembrane region" description="Helical" evidence="8">
    <location>
        <begin position="639"/>
        <end position="658"/>
    </location>
</feature>
<feature type="transmembrane region" description="Helical" evidence="8">
    <location>
        <begin position="238"/>
        <end position="259"/>
    </location>
</feature>
<evidence type="ECO:0000256" key="1">
    <source>
        <dbReference type="ARBA" id="ARBA00004651"/>
    </source>
</evidence>
<feature type="transmembrane region" description="Helical" evidence="8">
    <location>
        <begin position="204"/>
        <end position="226"/>
    </location>
</feature>
<evidence type="ECO:0000256" key="5">
    <source>
        <dbReference type="ARBA" id="ARBA00023002"/>
    </source>
</evidence>
<dbReference type="GO" id="GO:0005886">
    <property type="term" value="C:plasma membrane"/>
    <property type="evidence" value="ECO:0007669"/>
    <property type="project" value="UniProtKB-SubCell"/>
</dbReference>
<dbReference type="InterPro" id="IPR003918">
    <property type="entry name" value="NADH_UbQ_OxRdtase"/>
</dbReference>
<feature type="transmembrane region" description="Helical" evidence="8">
    <location>
        <begin position="265"/>
        <end position="289"/>
    </location>
</feature>
<evidence type="ECO:0000256" key="3">
    <source>
        <dbReference type="ARBA" id="ARBA00022692"/>
    </source>
</evidence>
<dbReference type="InterPro" id="IPR001750">
    <property type="entry name" value="ND/Mrp_TM"/>
</dbReference>
<dbReference type="GO" id="GO:0008137">
    <property type="term" value="F:NADH dehydrogenase (ubiquinone) activity"/>
    <property type="evidence" value="ECO:0007669"/>
    <property type="project" value="InterPro"/>
</dbReference>
<protein>
    <recommendedName>
        <fullName evidence="9">NADH:quinone oxidoreductase/Mrp antiporter transmembrane domain-containing protein</fullName>
    </recommendedName>
</protein>
<dbReference type="PANTHER" id="PTHR42682:SF3">
    <property type="entry name" value="FORMATE HYDROGENLYASE SUBUNIT 3-RELATED"/>
    <property type="match status" value="1"/>
</dbReference>
<evidence type="ECO:0000256" key="4">
    <source>
        <dbReference type="ARBA" id="ARBA00022989"/>
    </source>
</evidence>
<evidence type="ECO:0000256" key="6">
    <source>
        <dbReference type="ARBA" id="ARBA00023136"/>
    </source>
</evidence>
<keyword evidence="6 8" id="KW-0472">Membrane</keyword>